<dbReference type="InterPro" id="IPR036271">
    <property type="entry name" value="Tet_transcr_reg_TetR-rel_C_sf"/>
</dbReference>
<reference evidence="5" key="1">
    <citation type="journal article" date="2019" name="Int. J. Syst. Evol. Microbiol.">
        <title>The Global Catalogue of Microorganisms (GCM) 10K type strain sequencing project: providing services to taxonomists for standard genome sequencing and annotation.</title>
        <authorList>
            <consortium name="The Broad Institute Genomics Platform"/>
            <consortium name="The Broad Institute Genome Sequencing Center for Infectious Disease"/>
            <person name="Wu L."/>
            <person name="Ma J."/>
        </authorList>
    </citation>
    <scope>NUCLEOTIDE SEQUENCE [LARGE SCALE GENOMIC DNA]</scope>
    <source>
        <strain evidence="5">JCM 18302</strain>
    </source>
</reference>
<dbReference type="PROSITE" id="PS50977">
    <property type="entry name" value="HTH_TETR_2"/>
    <property type="match status" value="1"/>
</dbReference>
<evidence type="ECO:0000256" key="1">
    <source>
        <dbReference type="ARBA" id="ARBA00023125"/>
    </source>
</evidence>
<name>A0ABP9NK19_9PSEU</name>
<dbReference type="SUPFAM" id="SSF48498">
    <property type="entry name" value="Tetracyclin repressor-like, C-terminal domain"/>
    <property type="match status" value="1"/>
</dbReference>
<dbReference type="Gene3D" id="1.10.357.10">
    <property type="entry name" value="Tetracycline Repressor, domain 2"/>
    <property type="match status" value="1"/>
</dbReference>
<keyword evidence="5" id="KW-1185">Reference proteome</keyword>
<evidence type="ECO:0000259" key="3">
    <source>
        <dbReference type="PROSITE" id="PS50977"/>
    </source>
</evidence>
<dbReference type="Proteomes" id="UP001500804">
    <property type="component" value="Unassembled WGS sequence"/>
</dbReference>
<feature type="DNA-binding region" description="H-T-H motif" evidence="2">
    <location>
        <begin position="21"/>
        <end position="40"/>
    </location>
</feature>
<dbReference type="EMBL" id="BAABJO010000012">
    <property type="protein sequence ID" value="GAA5123970.1"/>
    <property type="molecule type" value="Genomic_DNA"/>
</dbReference>
<accession>A0ABP9NK19</accession>
<dbReference type="Pfam" id="PF00440">
    <property type="entry name" value="TetR_N"/>
    <property type="match status" value="1"/>
</dbReference>
<organism evidence="4 5">
    <name type="scientific">Pseudonocardia adelaidensis</name>
    <dbReference type="NCBI Taxonomy" id="648754"/>
    <lineage>
        <taxon>Bacteria</taxon>
        <taxon>Bacillati</taxon>
        <taxon>Actinomycetota</taxon>
        <taxon>Actinomycetes</taxon>
        <taxon>Pseudonocardiales</taxon>
        <taxon>Pseudonocardiaceae</taxon>
        <taxon>Pseudonocardia</taxon>
    </lineage>
</organism>
<evidence type="ECO:0000256" key="2">
    <source>
        <dbReference type="PROSITE-ProRule" id="PRU00335"/>
    </source>
</evidence>
<protein>
    <recommendedName>
        <fullName evidence="3">HTH tetR-type domain-containing protein</fullName>
    </recommendedName>
</protein>
<dbReference type="SUPFAM" id="SSF46689">
    <property type="entry name" value="Homeodomain-like"/>
    <property type="match status" value="1"/>
</dbReference>
<feature type="domain" description="HTH tetR-type" evidence="3">
    <location>
        <begin position="1"/>
        <end position="58"/>
    </location>
</feature>
<dbReference type="InterPro" id="IPR009057">
    <property type="entry name" value="Homeodomain-like_sf"/>
</dbReference>
<keyword evidence="1 2" id="KW-0238">DNA-binding</keyword>
<proteinExistence type="predicted"/>
<evidence type="ECO:0000313" key="5">
    <source>
        <dbReference type="Proteomes" id="UP001500804"/>
    </source>
</evidence>
<sequence length="175" mass="19143">MEEVLATAWQLAAEEGLAAISLRELASRLAMRPQSLAWYVPSKNALYDRMYAQGHRQFLERLAAEEPLDVERAARLFADFCVASPPRYQLIAQRTLPGFTPSAESAALARRAFGAWRAALAAAGVTGHEAVDVLTAVVKGLVDQQITVDPAGDRFLRHLDDVIDMFLAHTAGTRP</sequence>
<evidence type="ECO:0000313" key="4">
    <source>
        <dbReference type="EMBL" id="GAA5123970.1"/>
    </source>
</evidence>
<gene>
    <name evidence="4" type="ORF">GCM10023320_36470</name>
</gene>
<dbReference type="InterPro" id="IPR001647">
    <property type="entry name" value="HTH_TetR"/>
</dbReference>
<comment type="caution">
    <text evidence="4">The sequence shown here is derived from an EMBL/GenBank/DDBJ whole genome shotgun (WGS) entry which is preliminary data.</text>
</comment>